<dbReference type="InterPro" id="IPR006311">
    <property type="entry name" value="TAT_signal"/>
</dbReference>
<dbReference type="Proteomes" id="UP000034954">
    <property type="component" value="Unassembled WGS sequence"/>
</dbReference>
<sequence>MSTKNKGKNDRVKHTNFGGVSRREFLKTTMKAGVVLAGSDAILNSSENLVQLVAMKKGTEEFMFAYISDSHLFARGKEHRFARALIKAVDDVNAMSPQPDFVLYGGDLAQLGLREELLLGKEIISPLKPKCYMMVGEHDWYYDMGVAWKEFFGQPTYSFDHKGVHFIVLNSVIVEDYWSATGMSPMERMLFMAQLDNPKGRPFTVGEEQRKWLKDDLSRVSKATPVVVFSHSPLYKYYKPWNFWTGDAEKVQQLLMPFKSVTVIHGHTHQVLTNKIKNMAFHGMLSTAWPWPYAPEGIPALTIQMDRADPFNQFDGTGWGTAEIISQGNVNKTYHLWDRNPMVISYEKLSASREPVSGPSY</sequence>
<dbReference type="PROSITE" id="PS51318">
    <property type="entry name" value="TAT"/>
    <property type="match status" value="1"/>
</dbReference>
<name>A0A0M2UZK5_9BACT</name>
<gene>
    <name evidence="2" type="ORF">BROFUL_00867</name>
</gene>
<organism evidence="2 3">
    <name type="scientific">Candidatus Brocadia fulgida</name>
    <dbReference type="NCBI Taxonomy" id="380242"/>
    <lineage>
        <taxon>Bacteria</taxon>
        <taxon>Pseudomonadati</taxon>
        <taxon>Planctomycetota</taxon>
        <taxon>Candidatus Brocadiia</taxon>
        <taxon>Candidatus Brocadiales</taxon>
        <taxon>Candidatus Brocadiaceae</taxon>
        <taxon>Candidatus Brocadia</taxon>
    </lineage>
</organism>
<dbReference type="PANTHER" id="PTHR43143">
    <property type="entry name" value="METALLOPHOSPHOESTERASE, CALCINEURIN SUPERFAMILY"/>
    <property type="match status" value="1"/>
</dbReference>
<evidence type="ECO:0000259" key="1">
    <source>
        <dbReference type="Pfam" id="PF00149"/>
    </source>
</evidence>
<evidence type="ECO:0000313" key="2">
    <source>
        <dbReference type="EMBL" id="KKO20396.1"/>
    </source>
</evidence>
<accession>A0A0M2UZK5</accession>
<dbReference type="InterPro" id="IPR029052">
    <property type="entry name" value="Metallo-depent_PP-like"/>
</dbReference>
<dbReference type="Gene3D" id="3.60.21.10">
    <property type="match status" value="1"/>
</dbReference>
<keyword evidence="3" id="KW-1185">Reference proteome</keyword>
<evidence type="ECO:0000313" key="3">
    <source>
        <dbReference type="Proteomes" id="UP000034954"/>
    </source>
</evidence>
<dbReference type="InterPro" id="IPR051918">
    <property type="entry name" value="STPP_CPPED1"/>
</dbReference>
<dbReference type="PANTHER" id="PTHR43143:SF6">
    <property type="entry name" value="BLL3016 PROTEIN"/>
    <property type="match status" value="1"/>
</dbReference>
<proteinExistence type="predicted"/>
<feature type="domain" description="Calcineurin-like phosphoesterase" evidence="1">
    <location>
        <begin position="64"/>
        <end position="270"/>
    </location>
</feature>
<protein>
    <submittedName>
        <fullName evidence="2">Cyclic 3',5'-adenosine monophosphate phosphodiesterase</fullName>
    </submittedName>
</protein>
<dbReference type="EMBL" id="LAQJ01000106">
    <property type="protein sequence ID" value="KKO20396.1"/>
    <property type="molecule type" value="Genomic_DNA"/>
</dbReference>
<dbReference type="InterPro" id="IPR004843">
    <property type="entry name" value="Calcineurin-like_PHP"/>
</dbReference>
<dbReference type="PATRIC" id="fig|380242.3.peg.1096"/>
<dbReference type="GO" id="GO:0016787">
    <property type="term" value="F:hydrolase activity"/>
    <property type="evidence" value="ECO:0007669"/>
    <property type="project" value="InterPro"/>
</dbReference>
<dbReference type="SUPFAM" id="SSF56300">
    <property type="entry name" value="Metallo-dependent phosphatases"/>
    <property type="match status" value="1"/>
</dbReference>
<dbReference type="Pfam" id="PF00149">
    <property type="entry name" value="Metallophos"/>
    <property type="match status" value="1"/>
</dbReference>
<reference evidence="2 3" key="1">
    <citation type="journal article" date="2013" name="BMC Microbiol.">
        <title>Identification of the type II cytochrome c maturation pathway in anammox bacteria by comparative genomics.</title>
        <authorList>
            <person name="Ferousi C."/>
            <person name="Speth D.R."/>
            <person name="Reimann J."/>
            <person name="Op den Camp H.J."/>
            <person name="Allen J.W."/>
            <person name="Keltjens J.T."/>
            <person name="Jetten M.S."/>
        </authorList>
    </citation>
    <scope>NUCLEOTIDE SEQUENCE [LARGE SCALE GENOMIC DNA]</scope>
    <source>
        <strain evidence="2">RU1</strain>
    </source>
</reference>
<comment type="caution">
    <text evidence="2">The sequence shown here is derived from an EMBL/GenBank/DDBJ whole genome shotgun (WGS) entry which is preliminary data.</text>
</comment>
<dbReference type="AlphaFoldDB" id="A0A0M2UZK5"/>